<keyword evidence="1" id="KW-0472">Membrane</keyword>
<comment type="caution">
    <text evidence="2">The sequence shown here is derived from an EMBL/GenBank/DDBJ whole genome shotgun (WGS) entry which is preliminary data.</text>
</comment>
<keyword evidence="3" id="KW-1185">Reference proteome</keyword>
<accession>A0ABN7JWM1</accession>
<reference evidence="2 3" key="1">
    <citation type="submission" date="2020-11" db="EMBL/GenBank/DDBJ databases">
        <authorList>
            <person name="Lassalle F."/>
        </authorList>
    </citation>
    <scope>NUCLEOTIDE SEQUENCE [LARGE SCALE GENOMIC DNA]</scope>
    <source>
        <strain evidence="2 3">JC140</strain>
    </source>
</reference>
<dbReference type="EMBL" id="CABFWF030000014">
    <property type="protein sequence ID" value="CAD7048170.1"/>
    <property type="molecule type" value="Genomic_DNA"/>
</dbReference>
<keyword evidence="1" id="KW-1133">Transmembrane helix</keyword>
<feature type="transmembrane region" description="Helical" evidence="1">
    <location>
        <begin position="40"/>
        <end position="61"/>
    </location>
</feature>
<protein>
    <submittedName>
        <fullName evidence="2">Uncharacterized protein</fullName>
    </submittedName>
</protein>
<proteinExistence type="predicted"/>
<evidence type="ECO:0000313" key="2">
    <source>
        <dbReference type="EMBL" id="CAD7048170.1"/>
    </source>
</evidence>
<gene>
    <name evidence="2" type="ORF">REJC140_01346</name>
</gene>
<organism evidence="2 3">
    <name type="scientific">Pseudorhizobium endolithicum</name>
    <dbReference type="NCBI Taxonomy" id="1191678"/>
    <lineage>
        <taxon>Bacteria</taxon>
        <taxon>Pseudomonadati</taxon>
        <taxon>Pseudomonadota</taxon>
        <taxon>Alphaproteobacteria</taxon>
        <taxon>Hyphomicrobiales</taxon>
        <taxon>Rhizobiaceae</taxon>
        <taxon>Rhizobium/Agrobacterium group</taxon>
        <taxon>Pseudorhizobium</taxon>
    </lineage>
</organism>
<sequence length="67" mass="7354">MKPAVWRAGMQRLCHLPDQACQGEGETSAARHDFPGAMPFLLAMIVALLLIIIFPQIALFLPNSMFG</sequence>
<evidence type="ECO:0000313" key="3">
    <source>
        <dbReference type="Proteomes" id="UP000606921"/>
    </source>
</evidence>
<dbReference type="Proteomes" id="UP000606921">
    <property type="component" value="Unassembled WGS sequence"/>
</dbReference>
<name>A0ABN7JWM1_9HYPH</name>
<evidence type="ECO:0000256" key="1">
    <source>
        <dbReference type="SAM" id="Phobius"/>
    </source>
</evidence>
<keyword evidence="1" id="KW-0812">Transmembrane</keyword>